<evidence type="ECO:0000313" key="2">
    <source>
        <dbReference type="EMBL" id="PBK67143.1"/>
    </source>
</evidence>
<dbReference type="AlphaFoldDB" id="A0A2H3BTD3"/>
<dbReference type="Proteomes" id="UP000218334">
    <property type="component" value="Unassembled WGS sequence"/>
</dbReference>
<organism evidence="2 3">
    <name type="scientific">Armillaria solidipes</name>
    <dbReference type="NCBI Taxonomy" id="1076256"/>
    <lineage>
        <taxon>Eukaryota</taxon>
        <taxon>Fungi</taxon>
        <taxon>Dikarya</taxon>
        <taxon>Basidiomycota</taxon>
        <taxon>Agaricomycotina</taxon>
        <taxon>Agaricomycetes</taxon>
        <taxon>Agaricomycetidae</taxon>
        <taxon>Agaricales</taxon>
        <taxon>Marasmiineae</taxon>
        <taxon>Physalacriaceae</taxon>
        <taxon>Armillaria</taxon>
    </lineage>
</organism>
<protein>
    <submittedName>
        <fullName evidence="2">Uncharacterized protein</fullName>
    </submittedName>
</protein>
<sequence>MTARFTSSRRSWFQHSSFCNQHRVYVVKTKPLSTLKHLQGELAPIHGLRVRLGGTVVCSIIEHRGIPWRIGGPYDTKALASTVQDLQCLGSYLGQLDGGLEDHRPWDPRRSEPSFSVLNTRSLPREATNTHGIKALNSFWKRKCVLEKRCSRRIASSKPGAFPLHDDVGQSLRIFSQRCHHPPLWRQERLGNRHGWRTRKGPEAPHPSLRREDLTER</sequence>
<gene>
    <name evidence="2" type="ORF">ARMSODRAFT_320429</name>
</gene>
<feature type="region of interest" description="Disordered" evidence="1">
    <location>
        <begin position="192"/>
        <end position="217"/>
    </location>
</feature>
<proteinExistence type="predicted"/>
<accession>A0A2H3BTD3</accession>
<evidence type="ECO:0000313" key="3">
    <source>
        <dbReference type="Proteomes" id="UP000218334"/>
    </source>
</evidence>
<reference evidence="3" key="1">
    <citation type="journal article" date="2017" name="Nat. Ecol. Evol.">
        <title>Genome expansion and lineage-specific genetic innovations in the forest pathogenic fungi Armillaria.</title>
        <authorList>
            <person name="Sipos G."/>
            <person name="Prasanna A.N."/>
            <person name="Walter M.C."/>
            <person name="O'Connor E."/>
            <person name="Balint B."/>
            <person name="Krizsan K."/>
            <person name="Kiss B."/>
            <person name="Hess J."/>
            <person name="Varga T."/>
            <person name="Slot J."/>
            <person name="Riley R."/>
            <person name="Boka B."/>
            <person name="Rigling D."/>
            <person name="Barry K."/>
            <person name="Lee J."/>
            <person name="Mihaltcheva S."/>
            <person name="LaButti K."/>
            <person name="Lipzen A."/>
            <person name="Waldron R."/>
            <person name="Moloney N.M."/>
            <person name="Sperisen C."/>
            <person name="Kredics L."/>
            <person name="Vagvoelgyi C."/>
            <person name="Patrignani A."/>
            <person name="Fitzpatrick D."/>
            <person name="Nagy I."/>
            <person name="Doyle S."/>
            <person name="Anderson J.B."/>
            <person name="Grigoriev I.V."/>
            <person name="Gueldener U."/>
            <person name="Muensterkoetter M."/>
            <person name="Nagy L.G."/>
        </authorList>
    </citation>
    <scope>NUCLEOTIDE SEQUENCE [LARGE SCALE GENOMIC DNA]</scope>
    <source>
        <strain evidence="3">28-4</strain>
    </source>
</reference>
<keyword evidence="3" id="KW-1185">Reference proteome</keyword>
<dbReference type="EMBL" id="KZ293437">
    <property type="protein sequence ID" value="PBK67143.1"/>
    <property type="molecule type" value="Genomic_DNA"/>
</dbReference>
<evidence type="ECO:0000256" key="1">
    <source>
        <dbReference type="SAM" id="MobiDB-lite"/>
    </source>
</evidence>
<name>A0A2H3BTD3_9AGAR</name>